<dbReference type="InterPro" id="IPR024520">
    <property type="entry name" value="DUF3558"/>
</dbReference>
<name>H6R4C6_NOCCG</name>
<feature type="region of interest" description="Disordered" evidence="1">
    <location>
        <begin position="1"/>
        <end position="43"/>
    </location>
</feature>
<proteinExistence type="predicted"/>
<dbReference type="Proteomes" id="UP000008190">
    <property type="component" value="Chromosome"/>
</dbReference>
<evidence type="ECO:0000313" key="3">
    <source>
        <dbReference type="Proteomes" id="UP000008190"/>
    </source>
</evidence>
<dbReference type="EMBL" id="FO082843">
    <property type="protein sequence ID" value="CCF61995.1"/>
    <property type="molecule type" value="Genomic_DNA"/>
</dbReference>
<organism evidence="2 3">
    <name type="scientific">Nocardia cyriacigeorgica (strain GUH-2)</name>
    <dbReference type="NCBI Taxonomy" id="1127134"/>
    <lineage>
        <taxon>Bacteria</taxon>
        <taxon>Bacillati</taxon>
        <taxon>Actinomycetota</taxon>
        <taxon>Actinomycetes</taxon>
        <taxon>Mycobacteriales</taxon>
        <taxon>Nocardiaceae</taxon>
        <taxon>Nocardia</taxon>
    </lineage>
</organism>
<accession>H6R4C6</accession>
<dbReference type="STRING" id="1127134.NOCYR_1195"/>
<keyword evidence="3" id="KW-1185">Reference proteome</keyword>
<dbReference type="HOGENOM" id="CLU_093824_0_0_11"/>
<dbReference type="eggNOG" id="ENOG5031EW7">
    <property type="taxonomic scope" value="Bacteria"/>
</dbReference>
<dbReference type="AlphaFoldDB" id="H6R4C6"/>
<reference evidence="2 3" key="1">
    <citation type="journal article" date="2012" name="J. Bacteriol.">
        <title>Genome sequence of the human- and animal-pathogenic strain Nocardia cyriacigeorgica GUH-2.</title>
        <authorList>
            <person name="Zoropogui A."/>
            <person name="Pujic P."/>
            <person name="Normand P."/>
            <person name="Barbe V."/>
            <person name="Beaman B."/>
            <person name="Beaman L."/>
            <person name="Boiron P."/>
            <person name="Colinon C."/>
            <person name="Deredjian A."/>
            <person name="Graindorge A."/>
            <person name="Mangenot S."/>
            <person name="Nazaret S."/>
            <person name="Neto M."/>
            <person name="Petit S."/>
            <person name="Roche D."/>
            <person name="Vallenet D."/>
            <person name="Rodriguez-Nava V."/>
            <person name="Richard Y."/>
            <person name="Cournoyer B."/>
            <person name="Blaha D."/>
        </authorList>
    </citation>
    <scope>NUCLEOTIDE SEQUENCE [LARGE SCALE GENOMIC DNA]</scope>
    <source>
        <strain evidence="2 3">GUH-2</strain>
    </source>
</reference>
<dbReference type="Pfam" id="PF12079">
    <property type="entry name" value="DUF3558"/>
    <property type="match status" value="1"/>
</dbReference>
<protein>
    <recommendedName>
        <fullName evidence="4">DUF3558 domain-containing protein</fullName>
    </recommendedName>
</protein>
<evidence type="ECO:0000256" key="1">
    <source>
        <dbReference type="SAM" id="MobiDB-lite"/>
    </source>
</evidence>
<gene>
    <name evidence="2" type="ordered locus">NOCYR_1195</name>
</gene>
<evidence type="ECO:0008006" key="4">
    <source>
        <dbReference type="Google" id="ProtNLM"/>
    </source>
</evidence>
<dbReference type="KEGG" id="ncy:NOCYR_1195"/>
<evidence type="ECO:0000313" key="2">
    <source>
        <dbReference type="EMBL" id="CCF61995.1"/>
    </source>
</evidence>
<sequence length="259" mass="28075">MSEGRSRRMPRSCSSRRGIGSWAGTHAGDRRGCRGPASWTKDRVEPDAGMVRPIQCRSFRTESRRGMRTASSAHRGVAVRAMLGGIAVVGLVAGCSTSVDGEPAAQGASESTREQTVQWNPCTELPDEALTATKVDPASKEAVTDAPTGDVTYRICRWDSTEGPYLLYVGSSTYTQADARANTNLTGLKDVQIGPRSGLTYGEKSDEERSTCWVNLPWEKGTLEVSVSWLYGEEESMPESPPCSVAVRHATELEPYLPK</sequence>